<dbReference type="InterPro" id="IPR025667">
    <property type="entry name" value="SprB_repeat"/>
</dbReference>
<evidence type="ECO:0008006" key="3">
    <source>
        <dbReference type="Google" id="ProtNLM"/>
    </source>
</evidence>
<evidence type="ECO:0000313" key="1">
    <source>
        <dbReference type="EMBL" id="AFK04152.1"/>
    </source>
</evidence>
<gene>
    <name evidence="1" type="ordered locus">Emtol_3019</name>
</gene>
<proteinExistence type="predicted"/>
<dbReference type="Pfam" id="PF13573">
    <property type="entry name" value="SprB"/>
    <property type="match status" value="3"/>
</dbReference>
<reference evidence="1 2" key="1">
    <citation type="submission" date="2011-07" db="EMBL/GenBank/DDBJ databases">
        <title>The complete genome of chromosome of Emticicia oligotrophica DSM 17448.</title>
        <authorList>
            <consortium name="US DOE Joint Genome Institute (JGI-PGF)"/>
            <person name="Lucas S."/>
            <person name="Han J."/>
            <person name="Lapidus A."/>
            <person name="Bruce D."/>
            <person name="Goodwin L."/>
            <person name="Pitluck S."/>
            <person name="Peters L."/>
            <person name="Kyrpides N."/>
            <person name="Mavromatis K."/>
            <person name="Ivanova N."/>
            <person name="Ovchinnikova G."/>
            <person name="Teshima H."/>
            <person name="Detter J.C."/>
            <person name="Tapia R."/>
            <person name="Han C."/>
            <person name="Land M."/>
            <person name="Hauser L."/>
            <person name="Markowitz V."/>
            <person name="Cheng J.-F."/>
            <person name="Hugenholtz P."/>
            <person name="Woyke T."/>
            <person name="Wu D."/>
            <person name="Tindall B."/>
            <person name="Pomrenke H."/>
            <person name="Brambilla E."/>
            <person name="Klenk H.-P."/>
            <person name="Eisen J.A."/>
        </authorList>
    </citation>
    <scope>NUCLEOTIDE SEQUENCE [LARGE SCALE GENOMIC DNA]</scope>
    <source>
        <strain evidence="1 2">DSM 17448</strain>
    </source>
</reference>
<evidence type="ECO:0000313" key="2">
    <source>
        <dbReference type="Proteomes" id="UP000002875"/>
    </source>
</evidence>
<keyword evidence="2" id="KW-1185">Reference proteome</keyword>
<dbReference type="RefSeq" id="WP_015029846.1">
    <property type="nucleotide sequence ID" value="NC_018748.1"/>
</dbReference>
<sequence>MKDGSGCVGSTTVTLVSNDSNISLVATQTSPSCGNGNGSVSLTATGGTGSYSYSRDGINYFSTNVFSGLVAGTYNFYVKDGSGCVGSMTLTLVSNNSSLSLTGIQTSPSCGNSNGSVSLTATGGTGSYSYSRDGINYFSTNVFSGLVAGTYNFYVKDGSGCVGNTTVTLVSNNSSLSLTGIQTSPSCGNSNGSVSLTATGGTGSYSYSRDGINYFSTNVFSGLVAGTYNFLCERRQWMCRKYDLDISK</sequence>
<protein>
    <recommendedName>
        <fullName evidence="3">SprB repeat-containing protein</fullName>
    </recommendedName>
</protein>
<dbReference type="EMBL" id="CP002961">
    <property type="protein sequence ID" value="AFK04152.1"/>
    <property type="molecule type" value="Genomic_DNA"/>
</dbReference>
<accession>A0ABN4ARN0</accession>
<organism evidence="1 2">
    <name type="scientific">Emticicia oligotrophica (strain DSM 17448 / CIP 109782 / MTCC 6937 / GPTSA100-15)</name>
    <dbReference type="NCBI Taxonomy" id="929562"/>
    <lineage>
        <taxon>Bacteria</taxon>
        <taxon>Pseudomonadati</taxon>
        <taxon>Bacteroidota</taxon>
        <taxon>Cytophagia</taxon>
        <taxon>Cytophagales</taxon>
        <taxon>Leadbetterellaceae</taxon>
        <taxon>Emticicia</taxon>
    </lineage>
</organism>
<dbReference type="Proteomes" id="UP000002875">
    <property type="component" value="Chromosome"/>
</dbReference>
<name>A0ABN4ARN0_EMTOG</name>